<dbReference type="Pfam" id="PF13481">
    <property type="entry name" value="AAA_25"/>
    <property type="match status" value="1"/>
</dbReference>
<dbReference type="InterPro" id="IPR036390">
    <property type="entry name" value="WH_DNA-bd_sf"/>
</dbReference>
<dbReference type="Gene3D" id="3.40.50.300">
    <property type="entry name" value="P-loop containing nucleotide triphosphate hydrolases"/>
    <property type="match status" value="1"/>
</dbReference>
<proteinExistence type="predicted"/>
<dbReference type="InterPro" id="IPR011991">
    <property type="entry name" value="ArsR-like_HTH"/>
</dbReference>
<gene>
    <name evidence="1" type="ORF">HNQ65_004581</name>
</gene>
<name>A0A7W7YF13_9BACT</name>
<dbReference type="InterPro" id="IPR027417">
    <property type="entry name" value="P-loop_NTPase"/>
</dbReference>
<evidence type="ECO:0000313" key="2">
    <source>
        <dbReference type="Proteomes" id="UP000590740"/>
    </source>
</evidence>
<accession>A0A7W7YF13</accession>
<dbReference type="Proteomes" id="UP000590740">
    <property type="component" value="Unassembled WGS sequence"/>
</dbReference>
<dbReference type="CDD" id="cd00090">
    <property type="entry name" value="HTH_ARSR"/>
    <property type="match status" value="1"/>
</dbReference>
<protein>
    <submittedName>
        <fullName evidence="1">Putative DNA primase/helicase</fullName>
    </submittedName>
</protein>
<dbReference type="RefSeq" id="WP_184343291.1">
    <property type="nucleotide sequence ID" value="NZ_JACHIG010000012.1"/>
</dbReference>
<keyword evidence="2" id="KW-1185">Reference proteome</keyword>
<organism evidence="1 2">
    <name type="scientific">Prosthecobacter vanneervenii</name>
    <dbReference type="NCBI Taxonomy" id="48466"/>
    <lineage>
        <taxon>Bacteria</taxon>
        <taxon>Pseudomonadati</taxon>
        <taxon>Verrucomicrobiota</taxon>
        <taxon>Verrucomicrobiia</taxon>
        <taxon>Verrucomicrobiales</taxon>
        <taxon>Verrucomicrobiaceae</taxon>
        <taxon>Prosthecobacter</taxon>
    </lineage>
</organism>
<sequence length="352" mass="39102">MKDITDLIAQRAEMLYGPSIPHHGTSTHATAFHAEASPPGTPPPPPDFASCLLSAPELAAMQMVPRTPLLGEWMREGDLGYLFAPRGGGKTWLAMLIGKALAEGVSLGQWAAGQGPRSVYYFDAEMNQQDVQTRAEKIGISHPSFYWLSNEYLYMTLTHSANIADPRHQEGLSNMLPDGSVFIIDNLSTGQSGMRENENDDFDVIKDWLLSLRRRAITVIIVHHAGRNGEMRGGSRREDPAHWILSLKDATEDGSSAKGFVTRFSKCRNCRERDAPPLRWSLKETNGRFMVYCDPFGNTDAMLTYIQDGITSANELAEVFGVQASAISKWAKKLMNAGLIRKRGREYQLIEE</sequence>
<dbReference type="SUPFAM" id="SSF46785">
    <property type="entry name" value="Winged helix' DNA-binding domain"/>
    <property type="match status" value="1"/>
</dbReference>
<dbReference type="AlphaFoldDB" id="A0A7W7YF13"/>
<evidence type="ECO:0000313" key="1">
    <source>
        <dbReference type="EMBL" id="MBB5034973.1"/>
    </source>
</evidence>
<keyword evidence="1" id="KW-0547">Nucleotide-binding</keyword>
<reference evidence="1 2" key="1">
    <citation type="submission" date="2020-08" db="EMBL/GenBank/DDBJ databases">
        <title>Genomic Encyclopedia of Type Strains, Phase IV (KMG-IV): sequencing the most valuable type-strain genomes for metagenomic binning, comparative biology and taxonomic classification.</title>
        <authorList>
            <person name="Goeker M."/>
        </authorList>
    </citation>
    <scope>NUCLEOTIDE SEQUENCE [LARGE SCALE GENOMIC DNA]</scope>
    <source>
        <strain evidence="1 2">DSM 12252</strain>
    </source>
</reference>
<keyword evidence="1" id="KW-0378">Hydrolase</keyword>
<dbReference type="GO" id="GO:0006355">
    <property type="term" value="P:regulation of DNA-templated transcription"/>
    <property type="evidence" value="ECO:0007669"/>
    <property type="project" value="UniProtKB-ARBA"/>
</dbReference>
<dbReference type="EMBL" id="JACHIG010000012">
    <property type="protein sequence ID" value="MBB5034973.1"/>
    <property type="molecule type" value="Genomic_DNA"/>
</dbReference>
<keyword evidence="1" id="KW-0067">ATP-binding</keyword>
<dbReference type="SUPFAM" id="SSF52540">
    <property type="entry name" value="P-loop containing nucleoside triphosphate hydrolases"/>
    <property type="match status" value="1"/>
</dbReference>
<dbReference type="GO" id="GO:0004386">
    <property type="term" value="F:helicase activity"/>
    <property type="evidence" value="ECO:0007669"/>
    <property type="project" value="UniProtKB-KW"/>
</dbReference>
<comment type="caution">
    <text evidence="1">The sequence shown here is derived from an EMBL/GenBank/DDBJ whole genome shotgun (WGS) entry which is preliminary data.</text>
</comment>
<keyword evidence="1" id="KW-0347">Helicase</keyword>